<dbReference type="SUPFAM" id="SSF53474">
    <property type="entry name" value="alpha/beta-Hydrolases"/>
    <property type="match status" value="1"/>
</dbReference>
<dbReference type="Pfam" id="PF24883">
    <property type="entry name" value="NPHP3_N"/>
    <property type="match status" value="1"/>
</dbReference>
<evidence type="ECO:0000313" key="6">
    <source>
        <dbReference type="EMBL" id="KAK0725864.1"/>
    </source>
</evidence>
<name>A0AA40B1F1_9PEZI</name>
<feature type="repeat" description="ANK" evidence="3">
    <location>
        <begin position="873"/>
        <end position="905"/>
    </location>
</feature>
<dbReference type="EMBL" id="JAUKUA010000002">
    <property type="protein sequence ID" value="KAK0725864.1"/>
    <property type="molecule type" value="Genomic_DNA"/>
</dbReference>
<keyword evidence="7" id="KW-1185">Reference proteome</keyword>
<dbReference type="InterPro" id="IPR002110">
    <property type="entry name" value="Ankyrin_rpt"/>
</dbReference>
<feature type="domain" description="DUF7791" evidence="5">
    <location>
        <begin position="620"/>
        <end position="729"/>
    </location>
</feature>
<keyword evidence="1" id="KW-0677">Repeat</keyword>
<evidence type="ECO:0000256" key="1">
    <source>
        <dbReference type="ARBA" id="ARBA00022737"/>
    </source>
</evidence>
<reference evidence="6" key="1">
    <citation type="submission" date="2023-06" db="EMBL/GenBank/DDBJ databases">
        <title>Genome-scale phylogeny and comparative genomics of the fungal order Sordariales.</title>
        <authorList>
            <consortium name="Lawrence Berkeley National Laboratory"/>
            <person name="Hensen N."/>
            <person name="Bonometti L."/>
            <person name="Westerberg I."/>
            <person name="Brannstrom I.O."/>
            <person name="Guillou S."/>
            <person name="Cros-Aarteil S."/>
            <person name="Calhoun S."/>
            <person name="Haridas S."/>
            <person name="Kuo A."/>
            <person name="Mondo S."/>
            <person name="Pangilinan J."/>
            <person name="Riley R."/>
            <person name="Labutti K."/>
            <person name="Andreopoulos B."/>
            <person name="Lipzen A."/>
            <person name="Chen C."/>
            <person name="Yanf M."/>
            <person name="Daum C."/>
            <person name="Ng V."/>
            <person name="Clum A."/>
            <person name="Steindorff A."/>
            <person name="Ohm R."/>
            <person name="Martin F."/>
            <person name="Silar P."/>
            <person name="Natvig D."/>
            <person name="Lalanne C."/>
            <person name="Gautier V."/>
            <person name="Ament-Velasquez S.L."/>
            <person name="Kruys A."/>
            <person name="Hutchinson M.I."/>
            <person name="Powell A.J."/>
            <person name="Barry K."/>
            <person name="Miller A.N."/>
            <person name="Grigoriev I.V."/>
            <person name="Debuchy R."/>
            <person name="Gladieux P."/>
            <person name="Thoren M.H."/>
            <person name="Johannesson H."/>
        </authorList>
    </citation>
    <scope>NUCLEOTIDE SEQUENCE</scope>
    <source>
        <strain evidence="6">SMH4607-1</strain>
    </source>
</reference>
<feature type="repeat" description="ANK" evidence="3">
    <location>
        <begin position="918"/>
        <end position="950"/>
    </location>
</feature>
<dbReference type="PROSITE" id="PS50088">
    <property type="entry name" value="ANK_REPEAT"/>
    <property type="match status" value="6"/>
</dbReference>
<proteinExistence type="predicted"/>
<comment type="caution">
    <text evidence="6">The sequence shown here is derived from an EMBL/GenBank/DDBJ whole genome shotgun (WGS) entry which is preliminary data.</text>
</comment>
<dbReference type="PANTHER" id="PTHR24198">
    <property type="entry name" value="ANKYRIN REPEAT AND PROTEIN KINASE DOMAIN-CONTAINING PROTEIN"/>
    <property type="match status" value="1"/>
</dbReference>
<dbReference type="InterPro" id="IPR056693">
    <property type="entry name" value="DUF7791"/>
</dbReference>
<dbReference type="SMART" id="SM00248">
    <property type="entry name" value="ANK"/>
    <property type="match status" value="11"/>
</dbReference>
<dbReference type="Pfam" id="PF25053">
    <property type="entry name" value="DUF7791"/>
    <property type="match status" value="1"/>
</dbReference>
<evidence type="ECO:0000313" key="7">
    <source>
        <dbReference type="Proteomes" id="UP001172102"/>
    </source>
</evidence>
<dbReference type="InterPro" id="IPR029058">
    <property type="entry name" value="AB_hydrolase_fold"/>
</dbReference>
<dbReference type="InterPro" id="IPR027417">
    <property type="entry name" value="P-loop_NTPase"/>
</dbReference>
<accession>A0AA40B1F1</accession>
<dbReference type="Pfam" id="PF13857">
    <property type="entry name" value="Ank_5"/>
    <property type="match status" value="1"/>
</dbReference>
<protein>
    <submittedName>
        <fullName evidence="6">Ankyrin repeat-containing domain protein</fullName>
    </submittedName>
</protein>
<dbReference type="PANTHER" id="PTHR24198:SF165">
    <property type="entry name" value="ANKYRIN REPEAT-CONTAINING PROTEIN-RELATED"/>
    <property type="match status" value="1"/>
</dbReference>
<evidence type="ECO:0000256" key="2">
    <source>
        <dbReference type="ARBA" id="ARBA00023043"/>
    </source>
</evidence>
<dbReference type="Gene3D" id="1.25.40.20">
    <property type="entry name" value="Ankyrin repeat-containing domain"/>
    <property type="match status" value="3"/>
</dbReference>
<feature type="repeat" description="ANK" evidence="3">
    <location>
        <begin position="1220"/>
        <end position="1252"/>
    </location>
</feature>
<feature type="repeat" description="ANK" evidence="3">
    <location>
        <begin position="1150"/>
        <end position="1182"/>
    </location>
</feature>
<dbReference type="SUPFAM" id="SSF48403">
    <property type="entry name" value="Ankyrin repeat"/>
    <property type="match status" value="2"/>
</dbReference>
<dbReference type="Proteomes" id="UP001172102">
    <property type="component" value="Unassembled WGS sequence"/>
</dbReference>
<evidence type="ECO:0000259" key="5">
    <source>
        <dbReference type="Pfam" id="PF25053"/>
    </source>
</evidence>
<dbReference type="PROSITE" id="PS50297">
    <property type="entry name" value="ANK_REP_REGION"/>
    <property type="match status" value="5"/>
</dbReference>
<feature type="domain" description="Nephrocystin 3-like N-terminal" evidence="4">
    <location>
        <begin position="322"/>
        <end position="515"/>
    </location>
</feature>
<evidence type="ECO:0000259" key="4">
    <source>
        <dbReference type="Pfam" id="PF24883"/>
    </source>
</evidence>
<keyword evidence="2 3" id="KW-0040">ANK repeat</keyword>
<evidence type="ECO:0000256" key="3">
    <source>
        <dbReference type="PROSITE-ProRule" id="PRU00023"/>
    </source>
</evidence>
<dbReference type="InterPro" id="IPR056884">
    <property type="entry name" value="NPHP3-like_N"/>
</dbReference>
<feature type="repeat" description="ANK" evidence="3">
    <location>
        <begin position="1341"/>
        <end position="1373"/>
    </location>
</feature>
<dbReference type="Gene3D" id="3.40.50.1820">
    <property type="entry name" value="alpha/beta hydrolase"/>
    <property type="match status" value="1"/>
</dbReference>
<gene>
    <name evidence="6" type="ORF">B0H67DRAFT_642228</name>
</gene>
<dbReference type="InterPro" id="IPR036770">
    <property type="entry name" value="Ankyrin_rpt-contain_sf"/>
</dbReference>
<feature type="repeat" description="ANK" evidence="3">
    <location>
        <begin position="1117"/>
        <end position="1149"/>
    </location>
</feature>
<dbReference type="Pfam" id="PF13637">
    <property type="entry name" value="Ank_4"/>
    <property type="match status" value="1"/>
</dbReference>
<sequence length="1402" mass="155223">MWGAKSPRSSPEPVRREGLTVLHDPVDCDLDIVITHGLNGAPYRTFCDERTGFFWPPELGKTLPKARVMVFGYVADISAGSTNSLGVYQHAEGLLLHLKNNRIGPQQEKRPLIFLGHSLGGVVIKQALVISSNRCTDGDILRWTKLIFFLGTPHRGSHILDKPLAKVGLSVMKLANREVPRGVKNILQPRTNESFMVNSDFMRILVKRQIEIVNFYEQVPRYPLQDLVVDKDSAVFDSEHSENIPMARDHEHLVRFESVDDDAFNTLRQTLQRKVAQVLETESKATQEGRSDRMMRACLRSLGDVTRLPTSLGQQREAHHKTLNWLWDRNSELLQWLRSGSGLFAVTGKPGSGKSVLMNELATRIRKDYMYRQNPPGVVVHHAFNARGAPKDHSLDGFLRFSIGQILRQRPLSFDAMLDEWLLVASDSGFSMADVDRHDWDGVGSIVWPITSLKRALRSIVSYAAHESPVCFLIDALDEYDGGAEKTGDLVNYLSLVSPATQSASREVRVCFSCRDLPSTMDAVLSGGFRMEHRNEPDIAAYINDKWATLAPIAEAGGELKKLKTELIRKADGIFLWAHLALERIQTALRDGATVAELRETVNDIPDELGGLFALLLGNINPKYAAETKTMLAIALSAQRPLGLPEFRHAVALATAGAPVSSLKELEESSNTVQDDATMRRRIRSRCGGLLEVKDLGEATSTGLDVADKASDLEVVQFIHQSVRDSLQSAREEYGSLVAEGHSTLARACIQYLSFKETHELAGHLRSGSRVNAALSQARLPLLSYAVEACFYHCQEAEKRGVPQAELIDQRFGQPEKDESFRSFVTIHNALRHGETYSLGLGLLQLAVEYNLAAYVEKRLAKSVADIDVVLEDGQTYVQIAVSRSHLETLKVLISHNADVNFSQVPYCGEAPYRASYRDVRPLVVACQKGSVELVQVLLENGAEVSYCTVSHGGMHINQALVSAAYSGNIEVVERLLNADPATFSHPEIRLSAITGLRDAVRELVEEESSAHRQGPSNKRVEADLEKMQKVSDLILCGTDVLQVDFESSISASLFWVLTGCHTEVLQRLADIGTDFSGVGRDGITFLHAACIHGTVESVRLLRQNGGFNPDIPCGPSELSCLHLAIANKKPAVLEYLLQCGLPINVLDGLGLTPLHDAAHLATDEFVDLLLRHGADRSILDAEGHRPFHYAVSNRLLKNHVQVLERLLCEDADIHRPNVRGRTAMHLAAREGALVAVEWLIEKSADPSEIEDAGRTALHIAASCRSPDSTDVLKCLLDYCTRKNVPRLINTRDSADMTPLHHVFWTYRQLKYSAAFDPAVTVANAKLLLRRGADLHARDNGGNTPLHMAAWRGVKELVKVFLLEGADPHAEDVNGLRPLDLTEMEDVREILEDAMADREVYY</sequence>
<organism evidence="6 7">
    <name type="scientific">Lasiosphaeris hirsuta</name>
    <dbReference type="NCBI Taxonomy" id="260670"/>
    <lineage>
        <taxon>Eukaryota</taxon>
        <taxon>Fungi</taxon>
        <taxon>Dikarya</taxon>
        <taxon>Ascomycota</taxon>
        <taxon>Pezizomycotina</taxon>
        <taxon>Sordariomycetes</taxon>
        <taxon>Sordariomycetidae</taxon>
        <taxon>Sordariales</taxon>
        <taxon>Lasiosphaeriaceae</taxon>
        <taxon>Lasiosphaeris</taxon>
    </lineage>
</organism>
<dbReference type="Pfam" id="PF12796">
    <property type="entry name" value="Ank_2"/>
    <property type="match status" value="2"/>
</dbReference>
<dbReference type="SUPFAM" id="SSF52540">
    <property type="entry name" value="P-loop containing nucleoside triphosphate hydrolases"/>
    <property type="match status" value="2"/>
</dbReference>